<evidence type="ECO:0000313" key="13">
    <source>
        <dbReference type="EMBL" id="MCH7410016.1"/>
    </source>
</evidence>
<proteinExistence type="inferred from homology"/>
<keyword evidence="5 11" id="KW-0808">Transferase</keyword>
<dbReference type="PANTHER" id="PTHR30040:SF2">
    <property type="entry name" value="FAD:PROTEIN FMN TRANSFERASE"/>
    <property type="match status" value="1"/>
</dbReference>
<evidence type="ECO:0000313" key="14">
    <source>
        <dbReference type="Proteomes" id="UP001165489"/>
    </source>
</evidence>
<keyword evidence="7 11" id="KW-0274">FAD</keyword>
<accession>A0ABS9V0U3</accession>
<evidence type="ECO:0000256" key="2">
    <source>
        <dbReference type="ARBA" id="ARBA00011955"/>
    </source>
</evidence>
<evidence type="ECO:0000256" key="4">
    <source>
        <dbReference type="ARBA" id="ARBA00022630"/>
    </source>
</evidence>
<keyword evidence="14" id="KW-1185">Reference proteome</keyword>
<feature type="chain" id="PRO_5045483729" description="FAD:protein FMN transferase" evidence="12">
    <location>
        <begin position="20"/>
        <end position="328"/>
    </location>
</feature>
<dbReference type="EMBL" id="JAKZGP010000027">
    <property type="protein sequence ID" value="MCH7410016.1"/>
    <property type="molecule type" value="Genomic_DNA"/>
</dbReference>
<comment type="caution">
    <text evidence="13">The sequence shown here is derived from an EMBL/GenBank/DDBJ whole genome shotgun (WGS) entry which is preliminary data.</text>
</comment>
<protein>
    <recommendedName>
        <fullName evidence="3 11">FAD:protein FMN transferase</fullName>
        <ecNumber evidence="2 11">2.7.1.180</ecNumber>
    </recommendedName>
    <alternativeName>
        <fullName evidence="9 11">Flavin transferase</fullName>
    </alternativeName>
</protein>
<organism evidence="13 14">
    <name type="scientific">Belliella filtrata</name>
    <dbReference type="NCBI Taxonomy" id="2923435"/>
    <lineage>
        <taxon>Bacteria</taxon>
        <taxon>Pseudomonadati</taxon>
        <taxon>Bacteroidota</taxon>
        <taxon>Cytophagia</taxon>
        <taxon>Cytophagales</taxon>
        <taxon>Cyclobacteriaceae</taxon>
        <taxon>Belliella</taxon>
    </lineage>
</organism>
<comment type="similarity">
    <text evidence="11">Belongs to the ApbE family.</text>
</comment>
<feature type="signal peptide" evidence="12">
    <location>
        <begin position="1"/>
        <end position="19"/>
    </location>
</feature>
<gene>
    <name evidence="13" type="ORF">MM239_11475</name>
</gene>
<dbReference type="PIRSF" id="PIRSF006268">
    <property type="entry name" value="ApbE"/>
    <property type="match status" value="1"/>
</dbReference>
<dbReference type="PANTHER" id="PTHR30040">
    <property type="entry name" value="THIAMINE BIOSYNTHESIS LIPOPROTEIN APBE"/>
    <property type="match status" value="1"/>
</dbReference>
<comment type="catalytic activity">
    <reaction evidence="10 11">
        <text>L-threonyl-[protein] + FAD = FMN-L-threonyl-[protein] + AMP + H(+)</text>
        <dbReference type="Rhea" id="RHEA:36847"/>
        <dbReference type="Rhea" id="RHEA-COMP:11060"/>
        <dbReference type="Rhea" id="RHEA-COMP:11061"/>
        <dbReference type="ChEBI" id="CHEBI:15378"/>
        <dbReference type="ChEBI" id="CHEBI:30013"/>
        <dbReference type="ChEBI" id="CHEBI:57692"/>
        <dbReference type="ChEBI" id="CHEBI:74257"/>
        <dbReference type="ChEBI" id="CHEBI:456215"/>
        <dbReference type="EC" id="2.7.1.180"/>
    </reaction>
</comment>
<keyword evidence="6 11" id="KW-0479">Metal-binding</keyword>
<dbReference type="GO" id="GO:0016740">
    <property type="term" value="F:transferase activity"/>
    <property type="evidence" value="ECO:0007669"/>
    <property type="project" value="UniProtKB-KW"/>
</dbReference>
<evidence type="ECO:0000256" key="11">
    <source>
        <dbReference type="PIRNR" id="PIRNR006268"/>
    </source>
</evidence>
<evidence type="ECO:0000256" key="10">
    <source>
        <dbReference type="ARBA" id="ARBA00048540"/>
    </source>
</evidence>
<dbReference type="InterPro" id="IPR024932">
    <property type="entry name" value="ApbE"/>
</dbReference>
<comment type="cofactor">
    <cofactor evidence="1">
        <name>Mg(2+)</name>
        <dbReference type="ChEBI" id="CHEBI:18420"/>
    </cofactor>
</comment>
<dbReference type="Gene3D" id="3.10.520.10">
    <property type="entry name" value="ApbE-like domains"/>
    <property type="match status" value="1"/>
</dbReference>
<sequence>MKKRHLIIFIYLLAPCLLACQQKNKEDYTLLEGEALGTYYQILYKSNENFSKEIELFFQDFNNAVNTYIPQSEISQFNQIGYWEFKSPLFPEMLFLSQKFVVNTDSLFDPTMMPLINAWGFGFSNRESLNEEKIDSIKSLIGFENLEFTDAFIKANKDGVMLDFSAMGEGFAIEKISEILISHGVEDFKVEIGGEMKCKGFNPDGKLWRIGIENPNSTVNSLVAIVQLNDESLSTSGSYRKFFIDENGLKKPHIIDPRSGYPVDHQLLSASIKTKNAIRADVMATTCMIMGKDRAIELILNNSELEGFLVFIEDGETRTWKSPLFQIE</sequence>
<evidence type="ECO:0000256" key="1">
    <source>
        <dbReference type="ARBA" id="ARBA00001946"/>
    </source>
</evidence>
<keyword evidence="8 11" id="KW-0460">Magnesium</keyword>
<dbReference type="Pfam" id="PF02424">
    <property type="entry name" value="ApbE"/>
    <property type="match status" value="1"/>
</dbReference>
<reference evidence="13" key="1">
    <citation type="submission" date="2022-03" db="EMBL/GenBank/DDBJ databases">
        <title>De novo assembled genomes of Belliella spp. (Cyclobacteriaceae) strains.</title>
        <authorList>
            <person name="Szabo A."/>
            <person name="Korponai K."/>
            <person name="Felfoldi T."/>
        </authorList>
    </citation>
    <scope>NUCLEOTIDE SEQUENCE</scope>
    <source>
        <strain evidence="13">DSM 111904</strain>
    </source>
</reference>
<evidence type="ECO:0000256" key="7">
    <source>
        <dbReference type="ARBA" id="ARBA00022827"/>
    </source>
</evidence>
<evidence type="ECO:0000256" key="9">
    <source>
        <dbReference type="ARBA" id="ARBA00031306"/>
    </source>
</evidence>
<evidence type="ECO:0000256" key="8">
    <source>
        <dbReference type="ARBA" id="ARBA00022842"/>
    </source>
</evidence>
<dbReference type="EC" id="2.7.1.180" evidence="2 11"/>
<name>A0ABS9V0U3_9BACT</name>
<evidence type="ECO:0000256" key="12">
    <source>
        <dbReference type="SAM" id="SignalP"/>
    </source>
</evidence>
<evidence type="ECO:0000256" key="5">
    <source>
        <dbReference type="ARBA" id="ARBA00022679"/>
    </source>
</evidence>
<dbReference type="RefSeq" id="WP_241348385.1">
    <property type="nucleotide sequence ID" value="NZ_JAKZGP010000027.1"/>
</dbReference>
<evidence type="ECO:0000256" key="3">
    <source>
        <dbReference type="ARBA" id="ARBA00016337"/>
    </source>
</evidence>
<dbReference type="SUPFAM" id="SSF143631">
    <property type="entry name" value="ApbE-like"/>
    <property type="match status" value="1"/>
</dbReference>
<keyword evidence="4 11" id="KW-0285">Flavoprotein</keyword>
<dbReference type="InterPro" id="IPR003374">
    <property type="entry name" value="ApbE-like_sf"/>
</dbReference>
<evidence type="ECO:0000256" key="6">
    <source>
        <dbReference type="ARBA" id="ARBA00022723"/>
    </source>
</evidence>
<keyword evidence="12" id="KW-0732">Signal</keyword>
<dbReference type="Proteomes" id="UP001165489">
    <property type="component" value="Unassembled WGS sequence"/>
</dbReference>